<evidence type="ECO:0000313" key="1">
    <source>
        <dbReference type="EMBL" id="MBB4000964.1"/>
    </source>
</evidence>
<name>A0A7W6MMM7_9HYPH</name>
<accession>A0A7W6MMM7</accession>
<proteinExistence type="predicted"/>
<evidence type="ECO:0000313" key="2">
    <source>
        <dbReference type="Proteomes" id="UP000588647"/>
    </source>
</evidence>
<dbReference type="RefSeq" id="WP_183205188.1">
    <property type="nucleotide sequence ID" value="NZ_JAAAMM010000001.1"/>
</dbReference>
<keyword evidence="2" id="KW-1185">Reference proteome</keyword>
<sequence>MTFYEEMQGIASGILAEFNQGTVTLQKTVPGAPDPNTPWLPGAPTTETYDLDATVSTAYVENASAAYQDGSLIEMSDLIVTCAVPPVAPSLDDIITIDGKPHTIKQINAIPAAGTPVAFKIFVGS</sequence>
<dbReference type="AlphaFoldDB" id="A0A7W6MMM7"/>
<reference evidence="1 2" key="1">
    <citation type="submission" date="2020-08" db="EMBL/GenBank/DDBJ databases">
        <title>Genomic Encyclopedia of Type Strains, Phase IV (KMG-IV): sequencing the most valuable type-strain genomes for metagenomic binning, comparative biology and taxonomic classification.</title>
        <authorList>
            <person name="Goeker M."/>
        </authorList>
    </citation>
    <scope>NUCLEOTIDE SEQUENCE [LARGE SCALE GENOMIC DNA]</scope>
    <source>
        <strain evidence="1 2">DSM 103570</strain>
    </source>
</reference>
<dbReference type="EMBL" id="JACIEM010000001">
    <property type="protein sequence ID" value="MBB4000964.1"/>
    <property type="molecule type" value="Genomic_DNA"/>
</dbReference>
<organism evidence="1 2">
    <name type="scientific">Aurantimonas endophytica</name>
    <dbReference type="NCBI Taxonomy" id="1522175"/>
    <lineage>
        <taxon>Bacteria</taxon>
        <taxon>Pseudomonadati</taxon>
        <taxon>Pseudomonadota</taxon>
        <taxon>Alphaproteobacteria</taxon>
        <taxon>Hyphomicrobiales</taxon>
        <taxon>Aurantimonadaceae</taxon>
        <taxon>Aurantimonas</taxon>
    </lineage>
</organism>
<dbReference type="Proteomes" id="UP000588647">
    <property type="component" value="Unassembled WGS sequence"/>
</dbReference>
<protein>
    <submittedName>
        <fullName evidence="1">Uncharacterized protein</fullName>
    </submittedName>
</protein>
<comment type="caution">
    <text evidence="1">The sequence shown here is derived from an EMBL/GenBank/DDBJ whole genome shotgun (WGS) entry which is preliminary data.</text>
</comment>
<gene>
    <name evidence="1" type="ORF">GGR03_000011</name>
</gene>